<feature type="coiled-coil region" evidence="8">
    <location>
        <begin position="2267"/>
        <end position="2325"/>
    </location>
</feature>
<evidence type="ECO:0000256" key="3">
    <source>
        <dbReference type="ARBA" id="ARBA00022490"/>
    </source>
</evidence>
<evidence type="ECO:0000256" key="4">
    <source>
        <dbReference type="ARBA" id="ARBA00022794"/>
    </source>
</evidence>
<keyword evidence="3" id="KW-0963">Cytoplasm</keyword>
<evidence type="ECO:0000259" key="10">
    <source>
        <dbReference type="Pfam" id="PF16574"/>
    </source>
</evidence>
<keyword evidence="6" id="KW-0206">Cytoskeleton</keyword>
<evidence type="ECO:0000256" key="6">
    <source>
        <dbReference type="ARBA" id="ARBA00023212"/>
    </source>
</evidence>
<feature type="coiled-coil region" evidence="8">
    <location>
        <begin position="1252"/>
        <end position="1317"/>
    </location>
</feature>
<feature type="domain" description="Centrosomal protein of 290kDa coiled-coil region" evidence="10">
    <location>
        <begin position="1579"/>
        <end position="1706"/>
    </location>
</feature>
<proteinExistence type="predicted"/>
<evidence type="ECO:0000256" key="7">
    <source>
        <dbReference type="ARBA" id="ARBA00023273"/>
    </source>
</evidence>
<evidence type="ECO:0000313" key="11">
    <source>
        <dbReference type="Proteomes" id="UP001652640"/>
    </source>
</evidence>
<keyword evidence="5 8" id="KW-0175">Coiled coil</keyword>
<feature type="coiled-coil region" evidence="8">
    <location>
        <begin position="1757"/>
        <end position="1784"/>
    </location>
</feature>
<dbReference type="RefSeq" id="XP_070310403.1">
    <property type="nucleotide sequence ID" value="XM_070454302.1"/>
</dbReference>
<feature type="coiled-coil region" evidence="8">
    <location>
        <begin position="466"/>
        <end position="566"/>
    </location>
</feature>
<feature type="region of interest" description="Disordered" evidence="9">
    <location>
        <begin position="151"/>
        <end position="170"/>
    </location>
</feature>
<feature type="coiled-coil region" evidence="8">
    <location>
        <begin position="1504"/>
        <end position="1538"/>
    </location>
</feature>
<dbReference type="GeneID" id="110134496"/>
<keyword evidence="7" id="KW-0966">Cell projection</keyword>
<accession>A0ABM4H4A9</accession>
<feature type="coiled-coil region" evidence="8">
    <location>
        <begin position="988"/>
        <end position="1036"/>
    </location>
</feature>
<protein>
    <submittedName>
        <fullName evidence="12">Centrosomal protein of 290 kDa isoform X2</fullName>
    </submittedName>
</protein>
<dbReference type="PANTHER" id="PTHR18879:SF20">
    <property type="entry name" value="CENTROSOMAL PROTEIN OF 290 KDA"/>
    <property type="match status" value="1"/>
</dbReference>
<reference evidence="12" key="2">
    <citation type="submission" date="2025-08" db="UniProtKB">
        <authorList>
            <consortium name="RefSeq"/>
        </authorList>
    </citation>
    <scope>IDENTIFICATION</scope>
    <source>
        <tissue evidence="12">Tongue muscle</tissue>
    </source>
</reference>
<feature type="coiled-coil region" evidence="8">
    <location>
        <begin position="1370"/>
        <end position="1397"/>
    </location>
</feature>
<reference evidence="11" key="1">
    <citation type="journal article" date="2022" name="J. Hered.">
        <title>A De Novo Chromosome-Level Genome Assembly of the White-Tailed Deer, Odocoileus Virginianus.</title>
        <authorList>
            <person name="London E.W."/>
            <person name="Roca A.L."/>
            <person name="Novakofski J.E."/>
            <person name="Mateus-Pinilla N.E."/>
        </authorList>
    </citation>
    <scope>NUCLEOTIDE SEQUENCE [LARGE SCALE GENOMIC DNA]</scope>
</reference>
<feature type="coiled-coil region" evidence="8">
    <location>
        <begin position="1825"/>
        <end position="1877"/>
    </location>
</feature>
<feature type="coiled-coil region" evidence="8">
    <location>
        <begin position="324"/>
        <end position="441"/>
    </location>
</feature>
<sequence>MPPNINWKEIRKVDPDELPRQEELADNLLISLSKVEVNELKSESQENMIHLFRITQSLMKMKAQEVELALEEVEKAGEEQAKFENQLKTKVMKLENELEMAQHSAGGRDTRFLRDEIRQLEKQLEQKDRELEDMEKELEKEKKVNEQLALRNEEAENENSKLRRENKRLKKKNEQLRQDIIDYQKQIDSQKETLLSRRGEDSDYRSQLSKKNYELVQYLDEIQTLTEANEKIELQNQEMRKNLEESVQEMEKMTDEYNRMKAVVHQTDSMMDQLKKENDHYRLQVQELTDLLKAKNEEDDPIMAAVNAKVEEWKLILSSKDDEIIEYQQMLHSLRDKLKNAQLDADKSNVMALQQGIQERDSQIKMLTEQVEQYTKEMEKNTFIIEDLKNELQRNKGASTLSQRTHYMEIQSKVQILEERTKEAERTAELAEADAREKDKELVETLKRLKDYESGVYGLEDAVIEIKNCKNQIKIRDREIEVLTKEINKLELKISDFLDENEALRERMGLEPMTMIDLTEFRKSKSLKQQQYRAENQVLLKEIESLEEERLDLKKKIRQMAQEKGKRTVTSGLIAEDLNLTEHFSQENRMRERKFDFMSLKNMSEEQSKIRSSDKVELPHRRPSFNIPQSYQNEPEENMTMGSLSRMLSEIHQNVESEVNPFVSLTTHSSSVQVKDNISPPETITIREIFKAPCLQSLRNLESLISTFSRDSHEEINEYLCSLSDESMKKVTRSHQALEKTNFTQKNDSSLRALSIASDLTQKLSLRQKSAIFCQQIHDNRAGMEKSQVATSEDEQVHTPVNFADTSLKEDIGKGEVPLQTEIWKGKLEVDVPDPVPVTAQSKLPQIDPLENLIEQLRTELVFLRSQNEVIAQDLLIKEAQNRNAEIELEHLRSQAEQNEFLSRELIEKERDLERSRTVIVKFQNKLKELVEENKQLEEGMKEILQAIKEMQKDPDVKGGETSLIIPSLERLVNAIESKNAEGIFDANLHLKAQVDQLTGRNEELRQELRESRKEAINYSQQLTKAHLKIDHLEKETSLLRQTEGSNVVFKGIDLPDGIAPSSANIINSQNEYLIHILQELEYKENKLKNLEDSLEDYNRKFAVIRHQQSLLYKEYLSEKENWKTESETMKEEKKRLEDQIQQDAIKVKEYNNLLSALQMDSDEMKKTLAENSRKITVLQVNEKSLIRQYTTLVEMERQLRKENGKQKNELMSMEAEVGEKIGRLQRFKEMAVFKIAALQKVVDNSVSLSELELSNRQYNELTAKYRDILQKDNMLVQRTNNLEHLECENASLKEQMESVSKELEITKEKLHTIEQAWEQETKLGNESNMDKAKKSVTNSEIVSISKKITMLEMKELNERQRAEHSQKMYEHVKTSLQQMEERNFELETKFAELTRINLEAQKVEQMLRDELADSVSKTVSDADRQHILELEKSEMELKVEVSKLKEISDIAKRQVEILNAQQQSREKEVESIRTQLLDYQAQSDEKALIAKLHQHVVSLQAGEAAALSKLESLTAKLRKVEAQNLRLEQKLDEKEQALFYARLEGRNRAKHLRQTIQSLRRQFSGALPLAQQEKFSKTMIQLQNDKLKIMEEMKNSQQEHRSLKNKTLEMELKLKGLEDLISTLKDARGAQKVISWHTKIEELRLQELKLNRELVKDKEEIKYLNNIISEYEHTISSLEEEIVQQNKFHEERQMAWDQREVELERQLDVFDRQQNEILSEAQKFEEATGSVPDPSLPIPNQLEIALRKIKENIRIIIETQATCRSLEEKLREKESALRLAEENILSRDKVINELRLRLPATAEQEKLIAEFCRKEVEPKSHHTLKLAHQTIANMQARLNQKEEVLKKYQHLLEKAREEQREIVKKHEEELHILHRKLELQADSSLSKFKETAWDLIKQSPTPVPTNKHFIRLAEMEQTVAEQDDSLSSLVIKLKQVSQDLERQKEITELKIKEFENVKLRLQENHADEVKKIKTEVENLRCLLVQSQKESQSLKSELQTQKEANSRAPTTTMRNLVERLKSQLALKEKQQKALSRALLELRADMTAAAEERIISVTSQKEANLNVQQIVDRQTKELKSQVEDLSENILKLKEALKTSKNRENSLTDNLNDLTNELQNKQKAYSKMLREKDGVDQENNELKRQIKRLTSGLQGKPLMDNKQSLIEELQKKIKKLESQLERKVDEAEMKPMKEKSAREEVIRWEEGKKWQTKIEGIRNKLKEKEGEVYILTKQLTTLKDLFAKADKEKLTLQRKLKTTGLTVDQVMAARALESEKELEELKKRNLDLENDISYMRTHQALPRDSVIEDLRLQNKYLQEKLHALEKQFSKDAYSRPSTSGVDSDDHYQREQELQRENLKLSSENIELKFQLEQANKDLPRLKNQVRDLKEMCEFLKKEKAEVERKLGHVRGSGRSGKTIPELEKTIGLMKKVVEKVQRENEQLKKASGILTSEKMASIEMENENLKVELEKLKVHLGRQLSMHYESKTKGTEKIVAENDRLRKELKKIEILKHVPEGDETEQGLQRELRVLRLANSQLEKEKEELIHQIEINRDQNGPESTTSDPDQLKEKVKDLETQLKTSDLEKQHLKEEIKKLKKELENFDPSFFEEIEDLKYNYKEEVKKNILLEEKLKKLSEQFGVELTSPVAASEQFEDEEENPVNFPIY</sequence>
<feature type="compositionally biased region" description="Basic and acidic residues" evidence="9">
    <location>
        <begin position="151"/>
        <end position="163"/>
    </location>
</feature>
<feature type="region of interest" description="Disordered" evidence="9">
    <location>
        <begin position="606"/>
        <end position="636"/>
    </location>
</feature>
<feature type="compositionally biased region" description="Basic and acidic residues" evidence="9">
    <location>
        <begin position="606"/>
        <end position="620"/>
    </location>
</feature>
<dbReference type="InterPro" id="IPR032321">
    <property type="entry name" value="Cep209_CC5"/>
</dbReference>
<feature type="compositionally biased region" description="Polar residues" evidence="9">
    <location>
        <begin position="2552"/>
        <end position="2563"/>
    </location>
</feature>
<evidence type="ECO:0000256" key="5">
    <source>
        <dbReference type="ARBA" id="ARBA00023054"/>
    </source>
</evidence>
<feature type="region of interest" description="Disordered" evidence="9">
    <location>
        <begin position="2548"/>
        <end position="2567"/>
    </location>
</feature>
<evidence type="ECO:0000256" key="8">
    <source>
        <dbReference type="SAM" id="Coils"/>
    </source>
</evidence>
<feature type="coiled-coil region" evidence="8">
    <location>
        <begin position="1938"/>
        <end position="2037"/>
    </location>
</feature>
<dbReference type="Pfam" id="PF16574">
    <property type="entry name" value="CEP209_CC5"/>
    <property type="match status" value="1"/>
</dbReference>
<feature type="coiled-coil region" evidence="8">
    <location>
        <begin position="847"/>
        <end position="954"/>
    </location>
</feature>
<feature type="coiled-coil region" evidence="8">
    <location>
        <begin position="1074"/>
        <end position="1168"/>
    </location>
</feature>
<feature type="coiled-coil region" evidence="8">
    <location>
        <begin position="1580"/>
        <end position="1614"/>
    </location>
</feature>
<organism evidence="11 12">
    <name type="scientific">Odocoileus virginianus</name>
    <name type="common">White-tailed deer</name>
    <dbReference type="NCBI Taxonomy" id="9874"/>
    <lineage>
        <taxon>Eukaryota</taxon>
        <taxon>Metazoa</taxon>
        <taxon>Chordata</taxon>
        <taxon>Craniata</taxon>
        <taxon>Vertebrata</taxon>
        <taxon>Euteleostomi</taxon>
        <taxon>Mammalia</taxon>
        <taxon>Eutheria</taxon>
        <taxon>Laurasiatheria</taxon>
        <taxon>Artiodactyla</taxon>
        <taxon>Ruminantia</taxon>
        <taxon>Pecora</taxon>
        <taxon>Cervidae</taxon>
        <taxon>Odocoileinae</taxon>
        <taxon>Odocoileus</taxon>
    </lineage>
</organism>
<evidence type="ECO:0000256" key="1">
    <source>
        <dbReference type="ARBA" id="ARBA00004120"/>
    </source>
</evidence>
<evidence type="ECO:0000256" key="2">
    <source>
        <dbReference type="ARBA" id="ARBA00004300"/>
    </source>
</evidence>
<dbReference type="PANTHER" id="PTHR18879">
    <property type="entry name" value="CENTROSOMAL PROTEIN OF 290 KDA"/>
    <property type="match status" value="1"/>
</dbReference>
<feature type="coiled-coil region" evidence="8">
    <location>
        <begin position="2074"/>
        <end position="2188"/>
    </location>
</feature>
<gene>
    <name evidence="12" type="primary">CEP290</name>
</gene>
<dbReference type="Proteomes" id="UP001652640">
    <property type="component" value="Chromosome 24"/>
</dbReference>
<feature type="region of interest" description="Disordered" evidence="9">
    <location>
        <begin position="2327"/>
        <end position="2348"/>
    </location>
</feature>
<keyword evidence="4" id="KW-0970">Cilium biogenesis/degradation</keyword>
<evidence type="ECO:0000313" key="12">
    <source>
        <dbReference type="RefSeq" id="XP_070310403.1"/>
    </source>
</evidence>
<keyword evidence="11" id="KW-1185">Reference proteome</keyword>
<dbReference type="InterPro" id="IPR026201">
    <property type="entry name" value="Cep290"/>
</dbReference>
<comment type="subcellular location">
    <subcellularLocation>
        <location evidence="1">Cytoplasm</location>
        <location evidence="1">Cytoskeleton</location>
        <location evidence="1">Cilium basal body</location>
    </subcellularLocation>
    <subcellularLocation>
        <location evidence="2">Cytoplasm</location>
        <location evidence="2">Cytoskeleton</location>
        <location evidence="2">Microtubule organizing center</location>
        <location evidence="2">Centrosome</location>
    </subcellularLocation>
</comment>
<name>A0ABM4H4A9_ODOVR</name>
<feature type="coiled-coil region" evidence="8">
    <location>
        <begin position="1641"/>
        <end position="1682"/>
    </location>
</feature>
<evidence type="ECO:0000256" key="9">
    <source>
        <dbReference type="SAM" id="MobiDB-lite"/>
    </source>
</evidence>